<feature type="domain" description="Isochorismatase-like" evidence="2">
    <location>
        <begin position="28"/>
        <end position="202"/>
    </location>
</feature>
<accession>A0ABQ6CS26</accession>
<dbReference type="Proteomes" id="UP001156882">
    <property type="component" value="Unassembled WGS sequence"/>
</dbReference>
<reference evidence="4" key="1">
    <citation type="journal article" date="2019" name="Int. J. Syst. Evol. Microbiol.">
        <title>The Global Catalogue of Microorganisms (GCM) 10K type strain sequencing project: providing services to taxonomists for standard genome sequencing and annotation.</title>
        <authorList>
            <consortium name="The Broad Institute Genomics Platform"/>
            <consortium name="The Broad Institute Genome Sequencing Center for Infectious Disease"/>
            <person name="Wu L."/>
            <person name="Ma J."/>
        </authorList>
    </citation>
    <scope>NUCLEOTIDE SEQUENCE [LARGE SCALE GENOMIC DNA]</scope>
    <source>
        <strain evidence="4">NBRC 101365</strain>
    </source>
</reference>
<comment type="caution">
    <text evidence="3">The sequence shown here is derived from an EMBL/GenBank/DDBJ whole genome shotgun (WGS) entry which is preliminary data.</text>
</comment>
<dbReference type="Pfam" id="PF00857">
    <property type="entry name" value="Isochorismatase"/>
    <property type="match status" value="1"/>
</dbReference>
<proteinExistence type="predicted"/>
<name>A0ABQ6CS26_9HYPH</name>
<dbReference type="InterPro" id="IPR000868">
    <property type="entry name" value="Isochorismatase-like_dom"/>
</dbReference>
<dbReference type="PANTHER" id="PTHR43540:SF6">
    <property type="entry name" value="ISOCHORISMATASE-LIKE DOMAIN-CONTAINING PROTEIN"/>
    <property type="match status" value="1"/>
</dbReference>
<dbReference type="PANTHER" id="PTHR43540">
    <property type="entry name" value="PEROXYUREIDOACRYLATE/UREIDOACRYLATE AMIDOHYDROLASE-RELATED"/>
    <property type="match status" value="1"/>
</dbReference>
<keyword evidence="4" id="KW-1185">Reference proteome</keyword>
<dbReference type="RefSeq" id="WP_431310722.1">
    <property type="nucleotide sequence ID" value="NZ_BSPC01000038.1"/>
</dbReference>
<evidence type="ECO:0000256" key="1">
    <source>
        <dbReference type="ARBA" id="ARBA00022801"/>
    </source>
</evidence>
<dbReference type="Gene3D" id="3.40.50.850">
    <property type="entry name" value="Isochorismatase-like"/>
    <property type="match status" value="1"/>
</dbReference>
<keyword evidence="1" id="KW-0378">Hydrolase</keyword>
<protein>
    <recommendedName>
        <fullName evidence="2">Isochorismatase-like domain-containing protein</fullName>
    </recommendedName>
</protein>
<organism evidence="3 4">
    <name type="scientific">Labrys miyagiensis</name>
    <dbReference type="NCBI Taxonomy" id="346912"/>
    <lineage>
        <taxon>Bacteria</taxon>
        <taxon>Pseudomonadati</taxon>
        <taxon>Pseudomonadota</taxon>
        <taxon>Alphaproteobacteria</taxon>
        <taxon>Hyphomicrobiales</taxon>
        <taxon>Xanthobacteraceae</taxon>
        <taxon>Labrys</taxon>
    </lineage>
</organism>
<sequence>MSPSEQPYAGEPIKPPLHLGDPSPRMVHLCVDMQRIFFPGSPWGSPWTERILPTVARIAAHSAERAAFTRFIPPVCPTDMPGMWQRYYRRWEPMTRQHLDPEQLDLPSPLAALVPPAVVVDKTTYSAFMLPELHNWLRSVNADSVAITGAETDVCILATVLGAVDYGYRVTIVVDGICSSSDPGHEALLELYAKRFSEQIDTVESDELLDRWGPSR</sequence>
<dbReference type="CDD" id="cd00431">
    <property type="entry name" value="cysteine_hydrolases"/>
    <property type="match status" value="1"/>
</dbReference>
<evidence type="ECO:0000313" key="4">
    <source>
        <dbReference type="Proteomes" id="UP001156882"/>
    </source>
</evidence>
<evidence type="ECO:0000313" key="3">
    <source>
        <dbReference type="EMBL" id="GLS20991.1"/>
    </source>
</evidence>
<dbReference type="InterPro" id="IPR036380">
    <property type="entry name" value="Isochorismatase-like_sf"/>
</dbReference>
<dbReference type="SUPFAM" id="SSF52499">
    <property type="entry name" value="Isochorismatase-like hydrolases"/>
    <property type="match status" value="1"/>
</dbReference>
<evidence type="ECO:0000259" key="2">
    <source>
        <dbReference type="Pfam" id="PF00857"/>
    </source>
</evidence>
<dbReference type="EMBL" id="BSPC01000038">
    <property type="protein sequence ID" value="GLS20991.1"/>
    <property type="molecule type" value="Genomic_DNA"/>
</dbReference>
<dbReference type="InterPro" id="IPR050272">
    <property type="entry name" value="Isochorismatase-like_hydrls"/>
</dbReference>
<gene>
    <name evidence="3" type="ORF">GCM10007874_40080</name>
</gene>